<accession>A0A7R9QSL0</accession>
<reference evidence="7" key="1">
    <citation type="submission" date="2020-11" db="EMBL/GenBank/DDBJ databases">
        <authorList>
            <person name="Tran Van P."/>
        </authorList>
    </citation>
    <scope>NUCLEOTIDE SEQUENCE</scope>
</reference>
<protein>
    <recommendedName>
        <fullName evidence="6">RING-type domain-containing protein</fullName>
    </recommendedName>
</protein>
<feature type="domain" description="RING-type" evidence="6">
    <location>
        <begin position="398"/>
        <end position="443"/>
    </location>
</feature>
<name>A0A7R9QSL0_9ACAR</name>
<dbReference type="InterPro" id="IPR017907">
    <property type="entry name" value="Znf_RING_CS"/>
</dbReference>
<dbReference type="Gene3D" id="3.30.40.10">
    <property type="entry name" value="Zinc/RING finger domain, C3HC4 (zinc finger)"/>
    <property type="match status" value="1"/>
</dbReference>
<gene>
    <name evidence="7" type="ORF">ONB1V03_LOCUS13619</name>
</gene>
<dbReference type="PROSITE" id="PS00518">
    <property type="entry name" value="ZF_RING_1"/>
    <property type="match status" value="1"/>
</dbReference>
<keyword evidence="5" id="KW-0175">Coiled coil</keyword>
<dbReference type="Pfam" id="PF14634">
    <property type="entry name" value="zf-RING_5"/>
    <property type="match status" value="1"/>
</dbReference>
<evidence type="ECO:0000259" key="6">
    <source>
        <dbReference type="PROSITE" id="PS50089"/>
    </source>
</evidence>
<dbReference type="SUPFAM" id="SSF57850">
    <property type="entry name" value="RING/U-box"/>
    <property type="match status" value="1"/>
</dbReference>
<dbReference type="SMART" id="SM00184">
    <property type="entry name" value="RING"/>
    <property type="match status" value="1"/>
</dbReference>
<evidence type="ECO:0000256" key="3">
    <source>
        <dbReference type="ARBA" id="ARBA00022833"/>
    </source>
</evidence>
<dbReference type="InterPro" id="IPR001841">
    <property type="entry name" value="Znf_RING"/>
</dbReference>
<dbReference type="GO" id="GO:0008270">
    <property type="term" value="F:zinc ion binding"/>
    <property type="evidence" value="ECO:0007669"/>
    <property type="project" value="UniProtKB-KW"/>
</dbReference>
<dbReference type="Proteomes" id="UP000728032">
    <property type="component" value="Unassembled WGS sequence"/>
</dbReference>
<proteinExistence type="predicted"/>
<evidence type="ECO:0000313" key="8">
    <source>
        <dbReference type="Proteomes" id="UP000728032"/>
    </source>
</evidence>
<dbReference type="AlphaFoldDB" id="A0A7R9QSL0"/>
<dbReference type="OrthoDB" id="6515505at2759"/>
<dbReference type="PROSITE" id="PS50089">
    <property type="entry name" value="ZF_RING_2"/>
    <property type="match status" value="1"/>
</dbReference>
<evidence type="ECO:0000256" key="2">
    <source>
        <dbReference type="ARBA" id="ARBA00022771"/>
    </source>
</evidence>
<keyword evidence="2 4" id="KW-0863">Zinc-finger</keyword>
<sequence>MLSIDVNCDYVMFGSFQSRANHLKITHKHIHISAVSEHRVDYTVLMAFEDIVELKFCRHFSISGICLKADTQAYDEITKQLFRHNESINSFKFNVNSADISDHYIIAVLSEQLTQEVVTYIQLLSSDYSHINCHEISCDDVKDSLKQIMNRIKDTLVMTHVVPEEEDKSDTDKVVPQESDDCLDIESKETQNVATLCDNPTTSETMVEFCCQPMDIMFGTFEVSVNELVFTLDFIKFVDISKGANGSNSALKQHFMISYDFVEEITYNFQIPVISVIIRISDGFCQAVEHFLKIGNNEDKRAFNVHSTDLRENYLIIRFESVLSQIFWNFLNGIRNRNPNICLNERNDKIIALLCESTKSQIQLISKNSLENKVMELSTECNGLKRKCDELEDNELFCAICLEKRSSLMAREEKFVSTICGHVFCKQCLNNSLKVRTMCPICRNYLKPPKGRVNPVFHELHI</sequence>
<keyword evidence="3" id="KW-0862">Zinc</keyword>
<dbReference type="EMBL" id="OC926969">
    <property type="protein sequence ID" value="CAD7656984.1"/>
    <property type="molecule type" value="Genomic_DNA"/>
</dbReference>
<evidence type="ECO:0000256" key="1">
    <source>
        <dbReference type="ARBA" id="ARBA00022723"/>
    </source>
</evidence>
<keyword evidence="1" id="KW-0479">Metal-binding</keyword>
<dbReference type="InterPro" id="IPR013083">
    <property type="entry name" value="Znf_RING/FYVE/PHD"/>
</dbReference>
<dbReference type="EMBL" id="CAJPVJ010012144">
    <property type="protein sequence ID" value="CAG2174171.1"/>
    <property type="molecule type" value="Genomic_DNA"/>
</dbReference>
<evidence type="ECO:0000256" key="4">
    <source>
        <dbReference type="PROSITE-ProRule" id="PRU00175"/>
    </source>
</evidence>
<organism evidence="7">
    <name type="scientific">Oppiella nova</name>
    <dbReference type="NCBI Taxonomy" id="334625"/>
    <lineage>
        <taxon>Eukaryota</taxon>
        <taxon>Metazoa</taxon>
        <taxon>Ecdysozoa</taxon>
        <taxon>Arthropoda</taxon>
        <taxon>Chelicerata</taxon>
        <taxon>Arachnida</taxon>
        <taxon>Acari</taxon>
        <taxon>Acariformes</taxon>
        <taxon>Sarcoptiformes</taxon>
        <taxon>Oribatida</taxon>
        <taxon>Brachypylina</taxon>
        <taxon>Oppioidea</taxon>
        <taxon>Oppiidae</taxon>
        <taxon>Oppiella</taxon>
    </lineage>
</organism>
<keyword evidence="8" id="KW-1185">Reference proteome</keyword>
<evidence type="ECO:0000313" key="7">
    <source>
        <dbReference type="EMBL" id="CAD7656984.1"/>
    </source>
</evidence>
<feature type="coiled-coil region" evidence="5">
    <location>
        <begin position="367"/>
        <end position="394"/>
    </location>
</feature>
<evidence type="ECO:0000256" key="5">
    <source>
        <dbReference type="SAM" id="Coils"/>
    </source>
</evidence>